<dbReference type="PANTHER" id="PTHR13367:SF34">
    <property type="match status" value="1"/>
</dbReference>
<name>A0A8E2JN50_9PEZI</name>
<evidence type="ECO:0000256" key="6">
    <source>
        <dbReference type="ARBA" id="ARBA00022807"/>
    </source>
</evidence>
<evidence type="ECO:0000256" key="2">
    <source>
        <dbReference type="ARBA" id="ARBA00012759"/>
    </source>
</evidence>
<evidence type="ECO:0000256" key="4">
    <source>
        <dbReference type="ARBA" id="ARBA00022786"/>
    </source>
</evidence>
<evidence type="ECO:0000313" key="7">
    <source>
        <dbReference type="EMBL" id="OCL03344.1"/>
    </source>
</evidence>
<keyword evidence="8" id="KW-1185">Reference proteome</keyword>
<keyword evidence="4" id="KW-0833">Ubl conjugation pathway</keyword>
<comment type="catalytic activity">
    <reaction evidence="1">
        <text>Thiol-dependent hydrolysis of ester, thioester, amide, peptide and isopeptide bonds formed by the C-terminal Gly of ubiquitin (a 76-residue protein attached to proteins as an intracellular targeting signal).</text>
        <dbReference type="EC" id="3.4.19.12"/>
    </reaction>
</comment>
<dbReference type="Proteomes" id="UP000250140">
    <property type="component" value="Unassembled WGS sequence"/>
</dbReference>
<dbReference type="EC" id="3.4.19.12" evidence="2"/>
<dbReference type="PANTHER" id="PTHR13367">
    <property type="entry name" value="UBIQUITIN THIOESTERASE"/>
    <property type="match status" value="1"/>
</dbReference>
<dbReference type="AlphaFoldDB" id="A0A8E2JN50"/>
<keyword evidence="3" id="KW-0645">Protease</keyword>
<dbReference type="GO" id="GO:0006508">
    <property type="term" value="P:proteolysis"/>
    <property type="evidence" value="ECO:0007669"/>
    <property type="project" value="UniProtKB-KW"/>
</dbReference>
<dbReference type="GO" id="GO:0004843">
    <property type="term" value="F:cysteine-type deubiquitinase activity"/>
    <property type="evidence" value="ECO:0007669"/>
    <property type="project" value="UniProtKB-EC"/>
</dbReference>
<reference evidence="7 8" key="1">
    <citation type="journal article" date="2016" name="Nat. Commun.">
        <title>Ectomycorrhizal ecology is imprinted in the genome of the dominant symbiotic fungus Cenococcum geophilum.</title>
        <authorList>
            <consortium name="DOE Joint Genome Institute"/>
            <person name="Peter M."/>
            <person name="Kohler A."/>
            <person name="Ohm R.A."/>
            <person name="Kuo A."/>
            <person name="Krutzmann J."/>
            <person name="Morin E."/>
            <person name="Arend M."/>
            <person name="Barry K.W."/>
            <person name="Binder M."/>
            <person name="Choi C."/>
            <person name="Clum A."/>
            <person name="Copeland A."/>
            <person name="Grisel N."/>
            <person name="Haridas S."/>
            <person name="Kipfer T."/>
            <person name="LaButti K."/>
            <person name="Lindquist E."/>
            <person name="Lipzen A."/>
            <person name="Maire R."/>
            <person name="Meier B."/>
            <person name="Mihaltcheva S."/>
            <person name="Molinier V."/>
            <person name="Murat C."/>
            <person name="Poggeler S."/>
            <person name="Quandt C.A."/>
            <person name="Sperisen C."/>
            <person name="Tritt A."/>
            <person name="Tisserant E."/>
            <person name="Crous P.W."/>
            <person name="Henrissat B."/>
            <person name="Nehls U."/>
            <person name="Egli S."/>
            <person name="Spatafora J.W."/>
            <person name="Grigoriev I.V."/>
            <person name="Martin F.M."/>
        </authorList>
    </citation>
    <scope>NUCLEOTIDE SEQUENCE [LARGE SCALE GENOMIC DNA]</scope>
    <source>
        <strain evidence="7 8">CBS 207.34</strain>
    </source>
</reference>
<evidence type="ECO:0000256" key="3">
    <source>
        <dbReference type="ARBA" id="ARBA00022670"/>
    </source>
</evidence>
<evidence type="ECO:0000256" key="5">
    <source>
        <dbReference type="ARBA" id="ARBA00022801"/>
    </source>
</evidence>
<evidence type="ECO:0000313" key="8">
    <source>
        <dbReference type="Proteomes" id="UP000250140"/>
    </source>
</evidence>
<feature type="non-terminal residue" evidence="7">
    <location>
        <position position="1"/>
    </location>
</feature>
<sequence>LKLPRSYRVAITLSLGLTKDRLVQACIRMRKLAIGQSAMLCAPPEVHRKIMEHVGMQENTAINVADVLLWSIS</sequence>
<accession>A0A8E2JN50</accession>
<dbReference type="OrthoDB" id="3182339at2759"/>
<keyword evidence="6" id="KW-0788">Thiol protease</keyword>
<protein>
    <recommendedName>
        <fullName evidence="2">ubiquitinyl hydrolase 1</fullName>
        <ecNumber evidence="2">3.4.19.12</ecNumber>
    </recommendedName>
</protein>
<proteinExistence type="predicted"/>
<keyword evidence="5" id="KW-0378">Hydrolase</keyword>
<dbReference type="EMBL" id="KV750757">
    <property type="protein sequence ID" value="OCL03344.1"/>
    <property type="molecule type" value="Genomic_DNA"/>
</dbReference>
<dbReference type="InterPro" id="IPR051346">
    <property type="entry name" value="OTU_Deubiquitinase"/>
</dbReference>
<evidence type="ECO:0000256" key="1">
    <source>
        <dbReference type="ARBA" id="ARBA00000707"/>
    </source>
</evidence>
<organism evidence="7 8">
    <name type="scientific">Glonium stellatum</name>
    <dbReference type="NCBI Taxonomy" id="574774"/>
    <lineage>
        <taxon>Eukaryota</taxon>
        <taxon>Fungi</taxon>
        <taxon>Dikarya</taxon>
        <taxon>Ascomycota</taxon>
        <taxon>Pezizomycotina</taxon>
        <taxon>Dothideomycetes</taxon>
        <taxon>Pleosporomycetidae</taxon>
        <taxon>Gloniales</taxon>
        <taxon>Gloniaceae</taxon>
        <taxon>Glonium</taxon>
    </lineage>
</organism>
<gene>
    <name evidence="7" type="ORF">AOQ84DRAFT_276114</name>
</gene>
<feature type="non-terminal residue" evidence="7">
    <location>
        <position position="73"/>
    </location>
</feature>